<evidence type="ECO:0000313" key="1">
    <source>
        <dbReference type="EMBL" id="KFI30830.1"/>
    </source>
</evidence>
<keyword evidence="2" id="KW-1185">Reference proteome</keyword>
<protein>
    <recommendedName>
        <fullName evidence="3">Acetolactate synthase</fullName>
    </recommendedName>
</protein>
<reference evidence="1 2" key="1">
    <citation type="submission" date="2014-03" db="EMBL/GenBank/DDBJ databases">
        <title>Genome of Paenirhodobacter enshiensis DW2-9.</title>
        <authorList>
            <person name="Wang D."/>
            <person name="Wang G."/>
        </authorList>
    </citation>
    <scope>NUCLEOTIDE SEQUENCE [LARGE SCALE GENOMIC DNA]</scope>
    <source>
        <strain evidence="1 2">DW2-9</strain>
    </source>
</reference>
<organism evidence="1 2">
    <name type="scientific">Paenirhodobacter enshiensis</name>
    <dbReference type="NCBI Taxonomy" id="1105367"/>
    <lineage>
        <taxon>Bacteria</taxon>
        <taxon>Pseudomonadati</taxon>
        <taxon>Pseudomonadota</taxon>
        <taxon>Alphaproteobacteria</taxon>
        <taxon>Rhodobacterales</taxon>
        <taxon>Rhodobacter group</taxon>
        <taxon>Paenirhodobacter</taxon>
    </lineage>
</organism>
<dbReference type="EMBL" id="JFZB01000001">
    <property type="protein sequence ID" value="KFI30830.1"/>
    <property type="molecule type" value="Genomic_DNA"/>
</dbReference>
<evidence type="ECO:0000313" key="2">
    <source>
        <dbReference type="Proteomes" id="UP000028824"/>
    </source>
</evidence>
<comment type="caution">
    <text evidence="1">The sequence shown here is derived from an EMBL/GenBank/DDBJ whole genome shotgun (WGS) entry which is preliminary data.</text>
</comment>
<accession>A0A086Y980</accession>
<dbReference type="InterPro" id="IPR045467">
    <property type="entry name" value="DUF6497"/>
</dbReference>
<sequence>MAVPSGMDVRWLETLRDSQGPAGLTMRFRFVAPDLAKKKVSQEVVAKDMEALCNGYALPRIAKSGPQPAQIVIAIADRVFPFGEADESAKQYFEAYSIENGACVWELF</sequence>
<proteinExistence type="predicted"/>
<dbReference type="Proteomes" id="UP000028824">
    <property type="component" value="Unassembled WGS sequence"/>
</dbReference>
<name>A0A086Y980_9RHOB</name>
<dbReference type="Pfam" id="PF20107">
    <property type="entry name" value="DUF6497"/>
    <property type="match status" value="1"/>
</dbReference>
<dbReference type="AlphaFoldDB" id="A0A086Y980"/>
<evidence type="ECO:0008006" key="3">
    <source>
        <dbReference type="Google" id="ProtNLM"/>
    </source>
</evidence>
<gene>
    <name evidence="1" type="ORF">CG50_03780</name>
</gene>
<dbReference type="STRING" id="1105367.CG50_03780"/>
<dbReference type="eggNOG" id="ENOG50332ED">
    <property type="taxonomic scope" value="Bacteria"/>
</dbReference>